<feature type="compositionally biased region" description="Low complexity" evidence="1">
    <location>
        <begin position="146"/>
        <end position="159"/>
    </location>
</feature>
<keyword evidence="4" id="KW-1185">Reference proteome</keyword>
<feature type="region of interest" description="Disordered" evidence="1">
    <location>
        <begin position="222"/>
        <end position="242"/>
    </location>
</feature>
<feature type="region of interest" description="Disordered" evidence="1">
    <location>
        <begin position="112"/>
        <end position="163"/>
    </location>
</feature>
<gene>
    <name evidence="3" type="ORF">GCM10009849_33530</name>
</gene>
<feature type="region of interest" description="Disordered" evidence="1">
    <location>
        <begin position="1"/>
        <end position="86"/>
    </location>
</feature>
<keyword evidence="2" id="KW-0472">Membrane</keyword>
<sequence length="302" mass="28738">MSGEDQQRPHEPGPTQSGQNPNRPGQQARPSVEPSVPAGTHDAAWQQGAQPAAGWGAPAPQQGQPAAGWGAAPPQGPGRRRMSRTQKGAAAAGIAVVLAAGAGAAVYAATGSTSGAGSAQGGVGQPGAGGQPGTGGQSRFGQDGSAQDGAAPDGFGPAGMSAGTMGQVLHGEYAVLRDSQNVTMVMQTGTITAVSSGSVTVKSADGFQQTYALTAQTEYLSRTAGRSQRGSQSGASSGSSSSLAAGQTVGITALKDGLSALTVSATSAPDATTQGGSGSSGSGSSGSGVAGSAPGGTTGSSS</sequence>
<feature type="compositionally biased region" description="Basic and acidic residues" evidence="1">
    <location>
        <begin position="1"/>
        <end position="11"/>
    </location>
</feature>
<proteinExistence type="predicted"/>
<feature type="region of interest" description="Disordered" evidence="1">
    <location>
        <begin position="266"/>
        <end position="302"/>
    </location>
</feature>
<accession>A0ABN3C1X6</accession>
<evidence type="ECO:0000256" key="1">
    <source>
        <dbReference type="SAM" id="MobiDB-lite"/>
    </source>
</evidence>
<evidence type="ECO:0008006" key="5">
    <source>
        <dbReference type="Google" id="ProtNLM"/>
    </source>
</evidence>
<feature type="transmembrane region" description="Helical" evidence="2">
    <location>
        <begin position="89"/>
        <end position="109"/>
    </location>
</feature>
<dbReference type="EMBL" id="BAAAQW010000012">
    <property type="protein sequence ID" value="GAA2202974.1"/>
    <property type="molecule type" value="Genomic_DNA"/>
</dbReference>
<reference evidence="3 4" key="1">
    <citation type="journal article" date="2019" name="Int. J. Syst. Evol. Microbiol.">
        <title>The Global Catalogue of Microorganisms (GCM) 10K type strain sequencing project: providing services to taxonomists for standard genome sequencing and annotation.</title>
        <authorList>
            <consortium name="The Broad Institute Genomics Platform"/>
            <consortium name="The Broad Institute Genome Sequencing Center for Infectious Disease"/>
            <person name="Wu L."/>
            <person name="Ma J."/>
        </authorList>
    </citation>
    <scope>NUCLEOTIDE SEQUENCE [LARGE SCALE GENOMIC DNA]</scope>
    <source>
        <strain evidence="3 4">JCM 16034</strain>
    </source>
</reference>
<evidence type="ECO:0000256" key="2">
    <source>
        <dbReference type="SAM" id="Phobius"/>
    </source>
</evidence>
<feature type="compositionally biased region" description="Low complexity" evidence="1">
    <location>
        <begin position="43"/>
        <end position="73"/>
    </location>
</feature>
<feature type="compositionally biased region" description="Gly residues" evidence="1">
    <location>
        <begin position="118"/>
        <end position="138"/>
    </location>
</feature>
<keyword evidence="2" id="KW-1133">Transmembrane helix</keyword>
<name>A0ABN3C1X6_9MICC</name>
<comment type="caution">
    <text evidence="3">The sequence shown here is derived from an EMBL/GenBank/DDBJ whole genome shotgun (WGS) entry which is preliminary data.</text>
</comment>
<feature type="compositionally biased region" description="Polar residues" evidence="1">
    <location>
        <begin position="14"/>
        <end position="29"/>
    </location>
</feature>
<keyword evidence="2" id="KW-0812">Transmembrane</keyword>
<feature type="compositionally biased region" description="Gly residues" evidence="1">
    <location>
        <begin position="275"/>
        <end position="302"/>
    </location>
</feature>
<evidence type="ECO:0000313" key="4">
    <source>
        <dbReference type="Proteomes" id="UP001500432"/>
    </source>
</evidence>
<dbReference type="Proteomes" id="UP001500432">
    <property type="component" value="Unassembled WGS sequence"/>
</dbReference>
<organism evidence="3 4">
    <name type="scientific">Sinomonas flava</name>
    <dbReference type="NCBI Taxonomy" id="496857"/>
    <lineage>
        <taxon>Bacteria</taxon>
        <taxon>Bacillati</taxon>
        <taxon>Actinomycetota</taxon>
        <taxon>Actinomycetes</taxon>
        <taxon>Micrococcales</taxon>
        <taxon>Micrococcaceae</taxon>
        <taxon>Sinomonas</taxon>
    </lineage>
</organism>
<evidence type="ECO:0000313" key="3">
    <source>
        <dbReference type="EMBL" id="GAA2202974.1"/>
    </source>
</evidence>
<dbReference type="RefSeq" id="WP_344300956.1">
    <property type="nucleotide sequence ID" value="NZ_BAAAQW010000012.1"/>
</dbReference>
<protein>
    <recommendedName>
        <fullName evidence="5">DUF5666 domain-containing protein</fullName>
    </recommendedName>
</protein>